<dbReference type="OrthoDB" id="4167490at2759"/>
<gene>
    <name evidence="2" type="ORF">B0A50_04397</name>
</gene>
<dbReference type="EMBL" id="NAJL01000022">
    <property type="protein sequence ID" value="TKA27566.1"/>
    <property type="molecule type" value="Genomic_DNA"/>
</dbReference>
<dbReference type="Proteomes" id="UP000308549">
    <property type="component" value="Unassembled WGS sequence"/>
</dbReference>
<proteinExistence type="predicted"/>
<comment type="caution">
    <text evidence="2">The sequence shown here is derived from an EMBL/GenBank/DDBJ whole genome shotgun (WGS) entry which is preliminary data.</text>
</comment>
<accession>A0A4U0TZU0</accession>
<evidence type="ECO:0000256" key="1">
    <source>
        <dbReference type="SAM" id="MobiDB-lite"/>
    </source>
</evidence>
<protein>
    <recommendedName>
        <fullName evidence="4">F-box domain-containing protein</fullName>
    </recommendedName>
</protein>
<evidence type="ECO:0000313" key="2">
    <source>
        <dbReference type="EMBL" id="TKA27566.1"/>
    </source>
</evidence>
<evidence type="ECO:0000313" key="3">
    <source>
        <dbReference type="Proteomes" id="UP000308549"/>
    </source>
</evidence>
<keyword evidence="3" id="KW-1185">Reference proteome</keyword>
<reference evidence="2 3" key="1">
    <citation type="submission" date="2017-03" db="EMBL/GenBank/DDBJ databases">
        <title>Genomes of endolithic fungi from Antarctica.</title>
        <authorList>
            <person name="Coleine C."/>
            <person name="Masonjones S."/>
            <person name="Stajich J.E."/>
        </authorList>
    </citation>
    <scope>NUCLEOTIDE SEQUENCE [LARGE SCALE GENOMIC DNA]</scope>
    <source>
        <strain evidence="2 3">CCFEE 6315</strain>
    </source>
</reference>
<name>A0A4U0TZU0_9PEZI</name>
<organism evidence="2 3">
    <name type="scientific">Salinomyces thailandicus</name>
    <dbReference type="NCBI Taxonomy" id="706561"/>
    <lineage>
        <taxon>Eukaryota</taxon>
        <taxon>Fungi</taxon>
        <taxon>Dikarya</taxon>
        <taxon>Ascomycota</taxon>
        <taxon>Pezizomycotina</taxon>
        <taxon>Dothideomycetes</taxon>
        <taxon>Dothideomycetidae</taxon>
        <taxon>Mycosphaerellales</taxon>
        <taxon>Teratosphaeriaceae</taxon>
        <taxon>Salinomyces</taxon>
    </lineage>
</organism>
<dbReference type="AlphaFoldDB" id="A0A4U0TZU0"/>
<evidence type="ECO:0008006" key="4">
    <source>
        <dbReference type="Google" id="ProtNLM"/>
    </source>
</evidence>
<feature type="region of interest" description="Disordered" evidence="1">
    <location>
        <begin position="1"/>
        <end position="54"/>
    </location>
</feature>
<sequence>MASLTPIRIRGKRTGTKAEKGLIGKRRKVLKTSSSSTYPHGAEPPVDLSSRKRKRRERQLSRIEELPTEILQDIFYLAGNLNLALVSPSLQSQLSSTHVYLAHTSRTLRPVLGPLQEEDRANVSELSAASRLMSCRFFTWSFFKQWLAQSHHKMEDQHATSSSNAAEEYTALWRSLEPRHGLLPPLKVLHGPWTSDKVEFLGVMASSGEDLAAINPVHGETAYEGLGQAISEQSELAVRHMLRLQLNPDTELLRQAVIKDGCNREIVEALVGRAMRQMQSSAGPPQRTCDIDFLDPVLWAWAERARGSGDERGDWLSALLKEKNGEVWQLDTQ</sequence>